<organism evidence="2 3">
    <name type="scientific">Pelotomaculum propionicicum</name>
    <dbReference type="NCBI Taxonomy" id="258475"/>
    <lineage>
        <taxon>Bacteria</taxon>
        <taxon>Bacillati</taxon>
        <taxon>Bacillota</taxon>
        <taxon>Clostridia</taxon>
        <taxon>Eubacteriales</taxon>
        <taxon>Desulfotomaculaceae</taxon>
        <taxon>Pelotomaculum</taxon>
    </lineage>
</organism>
<reference evidence="2 3" key="1">
    <citation type="journal article" date="2018" name="Environ. Microbiol.">
        <title>Novel energy conservation strategies and behaviour of Pelotomaculum schinkii driving syntrophic propionate catabolism.</title>
        <authorList>
            <person name="Hidalgo-Ahumada C.A.P."/>
            <person name="Nobu M.K."/>
            <person name="Narihiro T."/>
            <person name="Tamaki H."/>
            <person name="Liu W.T."/>
            <person name="Kamagata Y."/>
            <person name="Stams A.J.M."/>
            <person name="Imachi H."/>
            <person name="Sousa D.Z."/>
        </authorList>
    </citation>
    <scope>NUCLEOTIDE SEQUENCE [LARGE SCALE GENOMIC DNA]</scope>
    <source>
        <strain evidence="2 3">MGP</strain>
    </source>
</reference>
<dbReference type="RefSeq" id="WP_153189190.1">
    <property type="nucleotide sequence ID" value="NZ_QFFZ01000009.1"/>
</dbReference>
<name>A0A4Y7RTE3_9FIRM</name>
<accession>A0A4Y7RTE3</accession>
<dbReference type="Proteomes" id="UP000297597">
    <property type="component" value="Unassembled WGS sequence"/>
</dbReference>
<comment type="caution">
    <text evidence="2">The sequence shown here is derived from an EMBL/GenBank/DDBJ whole genome shotgun (WGS) entry which is preliminary data.</text>
</comment>
<gene>
    <name evidence="2" type="ORF">Pmgp_01186</name>
</gene>
<proteinExistence type="predicted"/>
<feature type="compositionally biased region" description="Basic and acidic residues" evidence="1">
    <location>
        <begin position="79"/>
        <end position="92"/>
    </location>
</feature>
<dbReference type="EMBL" id="QFFZ01000009">
    <property type="protein sequence ID" value="TEB12030.1"/>
    <property type="molecule type" value="Genomic_DNA"/>
</dbReference>
<protein>
    <submittedName>
        <fullName evidence="2">Uncharacterized protein</fullName>
    </submittedName>
</protein>
<evidence type="ECO:0000256" key="1">
    <source>
        <dbReference type="SAM" id="MobiDB-lite"/>
    </source>
</evidence>
<feature type="region of interest" description="Disordered" evidence="1">
    <location>
        <begin position="113"/>
        <end position="133"/>
    </location>
</feature>
<feature type="compositionally biased region" description="Basic and acidic residues" evidence="1">
    <location>
        <begin position="113"/>
        <end position="127"/>
    </location>
</feature>
<keyword evidence="3" id="KW-1185">Reference proteome</keyword>
<evidence type="ECO:0000313" key="2">
    <source>
        <dbReference type="EMBL" id="TEB12030.1"/>
    </source>
</evidence>
<feature type="region of interest" description="Disordered" evidence="1">
    <location>
        <begin position="79"/>
        <end position="98"/>
    </location>
</feature>
<sequence>MKEGSINKKGPKKSIWALFRDALDEAMEKDSVQHIRKTYDEILDAKEEHGVEQGLFVVSLSEEAQQDPVRQIREIYDKKMEPPVRAGDRPPSKDPFQSVRESYLQLFERKFDQADAENEGEKQDHRPWWKRLF</sequence>
<evidence type="ECO:0000313" key="3">
    <source>
        <dbReference type="Proteomes" id="UP000297597"/>
    </source>
</evidence>
<dbReference type="AlphaFoldDB" id="A0A4Y7RTE3"/>